<gene>
    <name evidence="3" type="ORF">CRE_08519</name>
</gene>
<reference evidence="3" key="1">
    <citation type="submission" date="2007-07" db="EMBL/GenBank/DDBJ databases">
        <title>PCAP assembly of the Caenorhabditis remanei genome.</title>
        <authorList>
            <consortium name="The Caenorhabditis remanei Sequencing Consortium"/>
            <person name="Wilson R.K."/>
        </authorList>
    </citation>
    <scope>NUCLEOTIDE SEQUENCE [LARGE SCALE GENOMIC DNA]</scope>
    <source>
        <strain evidence="3">PB4641</strain>
    </source>
</reference>
<dbReference type="AlphaFoldDB" id="E3N6W8"/>
<evidence type="ECO:0000256" key="1">
    <source>
        <dbReference type="SAM" id="MobiDB-lite"/>
    </source>
</evidence>
<organism evidence="4">
    <name type="scientific">Caenorhabditis remanei</name>
    <name type="common">Caenorhabditis vulgaris</name>
    <dbReference type="NCBI Taxonomy" id="31234"/>
    <lineage>
        <taxon>Eukaryota</taxon>
        <taxon>Metazoa</taxon>
        <taxon>Ecdysozoa</taxon>
        <taxon>Nematoda</taxon>
        <taxon>Chromadorea</taxon>
        <taxon>Rhabditida</taxon>
        <taxon>Rhabditina</taxon>
        <taxon>Rhabditomorpha</taxon>
        <taxon>Rhabditoidea</taxon>
        <taxon>Rhabditidae</taxon>
        <taxon>Peloderinae</taxon>
        <taxon>Caenorhabditis</taxon>
    </lineage>
</organism>
<keyword evidence="2" id="KW-0812">Transmembrane</keyword>
<dbReference type="InParanoid" id="E3N6W8"/>
<dbReference type="EMBL" id="DS268543">
    <property type="protein sequence ID" value="EFO88258.1"/>
    <property type="molecule type" value="Genomic_DNA"/>
</dbReference>
<proteinExistence type="predicted"/>
<dbReference type="STRING" id="31234.E3N6W8"/>
<dbReference type="Proteomes" id="UP000008281">
    <property type="component" value="Unassembled WGS sequence"/>
</dbReference>
<keyword evidence="2" id="KW-1133">Transmembrane helix</keyword>
<evidence type="ECO:0000256" key="2">
    <source>
        <dbReference type="SAM" id="Phobius"/>
    </source>
</evidence>
<evidence type="ECO:0000313" key="4">
    <source>
        <dbReference type="Proteomes" id="UP000008281"/>
    </source>
</evidence>
<feature type="compositionally biased region" description="Polar residues" evidence="1">
    <location>
        <begin position="448"/>
        <end position="466"/>
    </location>
</feature>
<name>E3N6W8_CAERE</name>
<protein>
    <submittedName>
        <fullName evidence="3">Uncharacterized protein</fullName>
    </submittedName>
</protein>
<keyword evidence="2" id="KW-0472">Membrane</keyword>
<evidence type="ECO:0000313" key="3">
    <source>
        <dbReference type="EMBL" id="EFO88258.1"/>
    </source>
</evidence>
<dbReference type="HOGENOM" id="CLU_038442_0_0_1"/>
<dbReference type="OrthoDB" id="5881018at2759"/>
<keyword evidence="4" id="KW-1185">Reference proteome</keyword>
<feature type="compositionally biased region" description="Basic and acidic residues" evidence="1">
    <location>
        <begin position="467"/>
        <end position="485"/>
    </location>
</feature>
<feature type="region of interest" description="Disordered" evidence="1">
    <location>
        <begin position="428"/>
        <end position="485"/>
    </location>
</feature>
<feature type="transmembrane region" description="Helical" evidence="2">
    <location>
        <begin position="359"/>
        <end position="376"/>
    </location>
</feature>
<accession>E3N6W8</accession>
<feature type="compositionally biased region" description="Polar residues" evidence="1">
    <location>
        <begin position="429"/>
        <end position="441"/>
    </location>
</feature>
<sequence>MSISPHKYNDSKWNIIPSTDITLGKDPKFPNSLSNWVITYGPIPHVLPSSYLLSESLRKHQKVHNYFVDDDDMYWTRHLIENLPEFTWETHVGLFHNLAEFTNMIYKYSDGTKKRLYMRTIPFLPLGDEEVKESGVFVDEVAIMIPLLKEQQDDPFENPERKFERRKKRFRNVINLGQHFEIFQRLNSKEPGNIGTIPLSKLEELLTEYDINKSLLTLVDDPAHIIGLKSMAWTGVPFKVLSARGDQMINKNEATLYIFQSLVCGVVWEDVSFQEKLKVVNAIHSYAILGEGTYTPFDKVVSTIVRVKQSLSEIYQNRRSKFDVMYHKQSPNELISHEEYKELAVAFDLPLYKLANMKLVALPVWFLRVLLVLGWLHSFVQGSSRMKMYITIFSRVITTGLMPAVPAFDRQFVKDITKEAVGYMKNPLASESGQTKSSTLCAQRDMQKSSLESIQEQEGSTESSTKNSKERCASNHKKPSDKLGS</sequence>